<reference evidence="2 3" key="1">
    <citation type="submission" date="2014-06" db="EMBL/GenBank/DDBJ databases">
        <title>Draft genome sequence of Idiomarina sp. MCCC 1A10513.</title>
        <authorList>
            <person name="Du J."/>
            <person name="Lai Q."/>
            <person name="Shao Z."/>
        </authorList>
    </citation>
    <scope>NUCLEOTIDE SEQUENCE [LARGE SCALE GENOMIC DNA]</scope>
    <source>
        <strain evidence="2 3">MCCC 1A10513</strain>
    </source>
</reference>
<keyword evidence="3" id="KW-1185">Reference proteome</keyword>
<gene>
    <name evidence="2" type="ORF">IDAT_10805</name>
</gene>
<dbReference type="InterPro" id="IPR036380">
    <property type="entry name" value="Isochorismatase-like_sf"/>
</dbReference>
<dbReference type="PANTHER" id="PTHR14119:SF3">
    <property type="entry name" value="ISOCHORISMATASE DOMAIN-CONTAINING PROTEIN 2"/>
    <property type="match status" value="1"/>
</dbReference>
<dbReference type="Gene3D" id="3.40.50.850">
    <property type="entry name" value="Isochorismatase-like"/>
    <property type="match status" value="1"/>
</dbReference>
<feature type="domain" description="Isochorismatase-like" evidence="1">
    <location>
        <begin position="8"/>
        <end position="157"/>
    </location>
</feature>
<dbReference type="Pfam" id="PF00857">
    <property type="entry name" value="Isochorismatase"/>
    <property type="match status" value="1"/>
</dbReference>
<protein>
    <submittedName>
        <fullName evidence="2">Isochorismatase</fullName>
    </submittedName>
</protein>
<dbReference type="OrthoDB" id="9796958at2"/>
<dbReference type="RefSeq" id="WP_034733466.1">
    <property type="nucleotide sequence ID" value="NZ_JPIN01000012.1"/>
</dbReference>
<organism evidence="2 3">
    <name type="scientific">Pseudidiomarina atlantica</name>
    <dbReference type="NCBI Taxonomy" id="1517416"/>
    <lineage>
        <taxon>Bacteria</taxon>
        <taxon>Pseudomonadati</taxon>
        <taxon>Pseudomonadota</taxon>
        <taxon>Gammaproteobacteria</taxon>
        <taxon>Alteromonadales</taxon>
        <taxon>Idiomarinaceae</taxon>
        <taxon>Pseudidiomarina</taxon>
    </lineage>
</organism>
<dbReference type="InterPro" id="IPR000868">
    <property type="entry name" value="Isochorismatase-like_dom"/>
</dbReference>
<proteinExistence type="predicted"/>
<name>A0A094L0F5_9GAMM</name>
<comment type="caution">
    <text evidence="2">The sequence shown here is derived from an EMBL/GenBank/DDBJ whole genome shotgun (WGS) entry which is preliminary data.</text>
</comment>
<dbReference type="PANTHER" id="PTHR14119">
    <property type="entry name" value="HYDROLASE"/>
    <property type="match status" value="1"/>
</dbReference>
<dbReference type="CDD" id="cd01012">
    <property type="entry name" value="YcaC_related"/>
    <property type="match status" value="1"/>
</dbReference>
<dbReference type="AlphaFoldDB" id="A0A094L0F5"/>
<accession>A0A094L0F5</accession>
<evidence type="ECO:0000259" key="1">
    <source>
        <dbReference type="Pfam" id="PF00857"/>
    </source>
</evidence>
<dbReference type="Proteomes" id="UP000053718">
    <property type="component" value="Unassembled WGS sequence"/>
</dbReference>
<dbReference type="InterPro" id="IPR050993">
    <property type="entry name" value="Isochorismatase_domain"/>
</dbReference>
<sequence>MLLTAEQSLLVIIDVQEKLAPVINQRDQLIARMRWLGEIANELNVGVLVTEQYPKGLGISVDALSGVIENAQVVEKLHFSAWQEPNFVEAVENHDKRQIILMGMETHVCILQTAMDMAQAGYQVYVVEDAVGSRRDSDKQTALARLRQAGVNIISSEMAAYEWLYKSGTDEFRHITKNWIRG</sequence>
<dbReference type="STRING" id="1517416.IDAT_10805"/>
<dbReference type="SUPFAM" id="SSF52499">
    <property type="entry name" value="Isochorismatase-like hydrolases"/>
    <property type="match status" value="1"/>
</dbReference>
<evidence type="ECO:0000313" key="3">
    <source>
        <dbReference type="Proteomes" id="UP000053718"/>
    </source>
</evidence>
<dbReference type="eggNOG" id="COG1335">
    <property type="taxonomic scope" value="Bacteria"/>
</dbReference>
<dbReference type="EMBL" id="JPIN01000012">
    <property type="protein sequence ID" value="KFZ28073.1"/>
    <property type="molecule type" value="Genomic_DNA"/>
</dbReference>
<evidence type="ECO:0000313" key="2">
    <source>
        <dbReference type="EMBL" id="KFZ28073.1"/>
    </source>
</evidence>